<dbReference type="SUPFAM" id="SSF48452">
    <property type="entry name" value="TPR-like"/>
    <property type="match status" value="1"/>
</dbReference>
<dbReference type="AlphaFoldDB" id="A0A9D7XSF7"/>
<evidence type="ECO:0000313" key="4">
    <source>
        <dbReference type="Proteomes" id="UP000808337"/>
    </source>
</evidence>
<dbReference type="Pfam" id="PF07593">
    <property type="entry name" value="UnbV_ASPIC"/>
    <property type="match status" value="1"/>
</dbReference>
<dbReference type="PANTHER" id="PTHR16026">
    <property type="entry name" value="CARTILAGE ACIDIC PROTEIN 1"/>
    <property type="match status" value="1"/>
</dbReference>
<proteinExistence type="predicted"/>
<keyword evidence="1" id="KW-0732">Signal</keyword>
<reference evidence="3 4" key="1">
    <citation type="submission" date="2020-10" db="EMBL/GenBank/DDBJ databases">
        <title>Connecting structure to function with the recovery of over 1000 high-quality activated sludge metagenome-assembled genomes encoding full-length rRNA genes using long-read sequencing.</title>
        <authorList>
            <person name="Singleton C.M."/>
            <person name="Petriglieri F."/>
            <person name="Kristensen J.M."/>
            <person name="Kirkegaard R.H."/>
            <person name="Michaelsen T.Y."/>
            <person name="Andersen M.H."/>
            <person name="Karst S.M."/>
            <person name="Dueholm M.S."/>
            <person name="Nielsen P.H."/>
            <person name="Albertsen M."/>
        </authorList>
    </citation>
    <scope>NUCLEOTIDE SEQUENCE [LARGE SCALE GENOMIC DNA]</scope>
    <source>
        <strain evidence="3">Ribe_18-Q3-R11-54_MAXAC.273</strain>
    </source>
</reference>
<dbReference type="PANTHER" id="PTHR16026:SF0">
    <property type="entry name" value="CARTILAGE ACIDIC PROTEIN 1"/>
    <property type="match status" value="1"/>
</dbReference>
<dbReference type="EMBL" id="JADKGY010000032">
    <property type="protein sequence ID" value="MBK9984986.1"/>
    <property type="molecule type" value="Genomic_DNA"/>
</dbReference>
<comment type="caution">
    <text evidence="3">The sequence shown here is derived from an EMBL/GenBank/DDBJ whole genome shotgun (WGS) entry which is preliminary data.</text>
</comment>
<name>A0A9D7XSF7_9BACT</name>
<dbReference type="InterPro" id="IPR011990">
    <property type="entry name" value="TPR-like_helical_dom_sf"/>
</dbReference>
<feature type="domain" description="ASPIC/UnbV" evidence="2">
    <location>
        <begin position="648"/>
        <end position="719"/>
    </location>
</feature>
<evidence type="ECO:0000313" key="3">
    <source>
        <dbReference type="EMBL" id="MBK9984986.1"/>
    </source>
</evidence>
<evidence type="ECO:0000256" key="1">
    <source>
        <dbReference type="ARBA" id="ARBA00022729"/>
    </source>
</evidence>
<accession>A0A9D7XSF7</accession>
<dbReference type="SUPFAM" id="SSF69318">
    <property type="entry name" value="Integrin alpha N-terminal domain"/>
    <property type="match status" value="2"/>
</dbReference>
<dbReference type="Gene3D" id="2.130.10.130">
    <property type="entry name" value="Integrin alpha, N-terminal"/>
    <property type="match status" value="2"/>
</dbReference>
<dbReference type="Proteomes" id="UP000808337">
    <property type="component" value="Unassembled WGS sequence"/>
</dbReference>
<protein>
    <submittedName>
        <fullName evidence="3">CRTAC1 family protein</fullName>
    </submittedName>
</protein>
<dbReference type="InterPro" id="IPR027039">
    <property type="entry name" value="Crtac1"/>
</dbReference>
<dbReference type="Gene3D" id="1.25.40.10">
    <property type="entry name" value="Tetratricopeptide repeat domain"/>
    <property type="match status" value="1"/>
</dbReference>
<dbReference type="Pfam" id="PF13517">
    <property type="entry name" value="FG-GAP_3"/>
    <property type="match status" value="3"/>
</dbReference>
<gene>
    <name evidence="3" type="ORF">IPP15_21920</name>
</gene>
<dbReference type="InterPro" id="IPR011519">
    <property type="entry name" value="UnbV_ASPIC"/>
</dbReference>
<dbReference type="InterPro" id="IPR028994">
    <property type="entry name" value="Integrin_alpha_N"/>
</dbReference>
<dbReference type="InterPro" id="IPR013517">
    <property type="entry name" value="FG-GAP"/>
</dbReference>
<organism evidence="3 4">
    <name type="scientific">Candidatus Opimibacter skivensis</name>
    <dbReference type="NCBI Taxonomy" id="2982028"/>
    <lineage>
        <taxon>Bacteria</taxon>
        <taxon>Pseudomonadati</taxon>
        <taxon>Bacteroidota</taxon>
        <taxon>Saprospiria</taxon>
        <taxon>Saprospirales</taxon>
        <taxon>Saprospiraceae</taxon>
        <taxon>Candidatus Opimibacter</taxon>
    </lineage>
</organism>
<sequence>MRKLSEVRFLLQAFALILCIGCSAKKNSPTATAAEEDTRVLIKRAFDSADRNVVKPIFNIERARALKSKVEQEKDPSKQLQLSLAYANELLKSGDASASAQLYQKILDFVIANKFPLDSANKRNLMSSVGIAYMRLGENQNCVQNHNHQSCYIPIKGEGVHQLPFGSREAIRIYEQMLKEFPKDLETKYLLNLAYMTLGEYPDKVPPAFRIDPSWYKSKVNIQPFRDIAPELGLNRNGHAGGVIMDDFTNDGWQDIVITDWSPNSPLIFYVNNGDGSFTDQTKNYNLDGYMSGLNLNQVDFNNDGWLDIFIMRGAWLLSEGDIPATLLMNTGKGKFVDVTIKAGITKVGATQTSAWTDIDLDGWIDLVVAHESLPPQYERGIDVYMNKKDGTFAYVSSEYGLTRNSFYKGLVATDANNDKYPDLYFSSLGEGTFLYLNQGSQGQKGFVLAGPSSNIGQPQRCFPSWSFDYDNDGNEDLFTSSYTNDGTPALHWVLSHMGKADPGLLPKLFHNKGNAIYEEVGQQMGLTEIAFTMGCNFGDINTDGYLDFYLATGNPAYQSVVPNKMYLNMDGKKFEDVSYSGGFANIQKGHGVAFGDPDHDGDEDMYVVIGGAFDGDNFYNCFYENPNEHNNNWVVLKLTGKTANRAAIGARVAVSVQEGGKERKIYRMVSSGASFGANSLNIEVGLRKATSINNVTVQWPCKDCPDQVFTGLEINKAYLLTQDETAPAPLPYNKVAFKKTNDHMDHMQNMGK</sequence>
<evidence type="ECO:0000259" key="2">
    <source>
        <dbReference type="Pfam" id="PF07593"/>
    </source>
</evidence>